<comment type="caution">
    <text evidence="2">The sequence shown here is derived from an EMBL/GenBank/DDBJ whole genome shotgun (WGS) entry which is preliminary data.</text>
</comment>
<name>A0AAD8VK63_LOLMU</name>
<feature type="compositionally biased region" description="Basic and acidic residues" evidence="1">
    <location>
        <begin position="112"/>
        <end position="127"/>
    </location>
</feature>
<evidence type="ECO:0000313" key="3">
    <source>
        <dbReference type="Proteomes" id="UP001231189"/>
    </source>
</evidence>
<reference evidence="2" key="1">
    <citation type="submission" date="2023-07" db="EMBL/GenBank/DDBJ databases">
        <title>A chromosome-level genome assembly of Lolium multiflorum.</title>
        <authorList>
            <person name="Chen Y."/>
            <person name="Copetti D."/>
            <person name="Kolliker R."/>
            <person name="Studer B."/>
        </authorList>
    </citation>
    <scope>NUCLEOTIDE SEQUENCE</scope>
    <source>
        <strain evidence="2">02402/16</strain>
        <tissue evidence="2">Leaf</tissue>
    </source>
</reference>
<dbReference type="AlphaFoldDB" id="A0AAD8VK63"/>
<dbReference type="EMBL" id="JAUUTY010000007">
    <property type="protein sequence ID" value="KAK1607730.1"/>
    <property type="molecule type" value="Genomic_DNA"/>
</dbReference>
<evidence type="ECO:0000256" key="1">
    <source>
        <dbReference type="SAM" id="MobiDB-lite"/>
    </source>
</evidence>
<keyword evidence="3" id="KW-1185">Reference proteome</keyword>
<gene>
    <name evidence="2" type="ORF">QYE76_031403</name>
</gene>
<accession>A0AAD8VK63</accession>
<feature type="region of interest" description="Disordered" evidence="1">
    <location>
        <begin position="93"/>
        <end position="198"/>
    </location>
</feature>
<protein>
    <submittedName>
        <fullName evidence="2">Uncharacterized protein</fullName>
    </submittedName>
</protein>
<dbReference type="Proteomes" id="UP001231189">
    <property type="component" value="Unassembled WGS sequence"/>
</dbReference>
<evidence type="ECO:0000313" key="2">
    <source>
        <dbReference type="EMBL" id="KAK1607730.1"/>
    </source>
</evidence>
<feature type="compositionally biased region" description="Basic residues" evidence="1">
    <location>
        <begin position="158"/>
        <end position="167"/>
    </location>
</feature>
<sequence>MEITQREYNRAHGLTPAGDNPSRAGQIRRRGRDLGAEIARDGAPSPAPSAEQPVYNTPDKNMRAAQAAAEELNRLEGEELRRQTKWVTELLNAATKRSDDPSACAPSFSRSWRCEQRRGRPRGHGESSSRPAGRNSRATQVPAGQATASGSGRSRPPPSRRQRKTPRRSPISTGRPQRPAAAQPAHSQWAHASARDARDRLDRLVESRIAEEEGPAGPKCFGPRILNEPMVDGFQLPRDTPKYDGTAKPEDWLLDYSTAVGIAKGNKRWAVRYSPLMLVGSARTWLNNLPAGR</sequence>
<feature type="region of interest" description="Disordered" evidence="1">
    <location>
        <begin position="1"/>
        <end position="69"/>
    </location>
</feature>
<proteinExistence type="predicted"/>
<organism evidence="2 3">
    <name type="scientific">Lolium multiflorum</name>
    <name type="common">Italian ryegrass</name>
    <name type="synonym">Lolium perenne subsp. multiflorum</name>
    <dbReference type="NCBI Taxonomy" id="4521"/>
    <lineage>
        <taxon>Eukaryota</taxon>
        <taxon>Viridiplantae</taxon>
        <taxon>Streptophyta</taxon>
        <taxon>Embryophyta</taxon>
        <taxon>Tracheophyta</taxon>
        <taxon>Spermatophyta</taxon>
        <taxon>Magnoliopsida</taxon>
        <taxon>Liliopsida</taxon>
        <taxon>Poales</taxon>
        <taxon>Poaceae</taxon>
        <taxon>BOP clade</taxon>
        <taxon>Pooideae</taxon>
        <taxon>Poodae</taxon>
        <taxon>Poeae</taxon>
        <taxon>Poeae Chloroplast Group 2 (Poeae type)</taxon>
        <taxon>Loliodinae</taxon>
        <taxon>Loliinae</taxon>
        <taxon>Lolium</taxon>
    </lineage>
</organism>
<feature type="compositionally biased region" description="Low complexity" evidence="1">
    <location>
        <begin position="175"/>
        <end position="185"/>
    </location>
</feature>
<feature type="compositionally biased region" description="Basic and acidic residues" evidence="1">
    <location>
        <begin position="1"/>
        <end position="10"/>
    </location>
</feature>